<name>A0A0A9H7S7_ARUDO</name>
<organism evidence="1">
    <name type="scientific">Arundo donax</name>
    <name type="common">Giant reed</name>
    <name type="synonym">Donax arundinaceus</name>
    <dbReference type="NCBI Taxonomy" id="35708"/>
    <lineage>
        <taxon>Eukaryota</taxon>
        <taxon>Viridiplantae</taxon>
        <taxon>Streptophyta</taxon>
        <taxon>Embryophyta</taxon>
        <taxon>Tracheophyta</taxon>
        <taxon>Spermatophyta</taxon>
        <taxon>Magnoliopsida</taxon>
        <taxon>Liliopsida</taxon>
        <taxon>Poales</taxon>
        <taxon>Poaceae</taxon>
        <taxon>PACMAD clade</taxon>
        <taxon>Arundinoideae</taxon>
        <taxon>Arundineae</taxon>
        <taxon>Arundo</taxon>
    </lineage>
</organism>
<sequence length="25" mass="2818">MSLNAIDLVIPCANIKIYKAWTVQL</sequence>
<protein>
    <submittedName>
        <fullName evidence="1">Uncharacterized protein</fullName>
    </submittedName>
</protein>
<dbReference type="AlphaFoldDB" id="A0A0A9H7S7"/>
<evidence type="ECO:0000313" key="1">
    <source>
        <dbReference type="EMBL" id="JAE32797.1"/>
    </source>
</evidence>
<reference evidence="1" key="1">
    <citation type="submission" date="2014-09" db="EMBL/GenBank/DDBJ databases">
        <authorList>
            <person name="Magalhaes I.L.F."/>
            <person name="Oliveira U."/>
            <person name="Santos F.R."/>
            <person name="Vidigal T.H.D.A."/>
            <person name="Brescovit A.D."/>
            <person name="Santos A.J."/>
        </authorList>
    </citation>
    <scope>NUCLEOTIDE SEQUENCE</scope>
    <source>
        <tissue evidence="1">Shoot tissue taken approximately 20 cm above the soil surface</tissue>
    </source>
</reference>
<dbReference type="EMBL" id="GBRH01165099">
    <property type="protein sequence ID" value="JAE32797.1"/>
    <property type="molecule type" value="Transcribed_RNA"/>
</dbReference>
<proteinExistence type="predicted"/>
<accession>A0A0A9H7S7</accession>
<reference evidence="1" key="2">
    <citation type="journal article" date="2015" name="Data Brief">
        <title>Shoot transcriptome of the giant reed, Arundo donax.</title>
        <authorList>
            <person name="Barrero R.A."/>
            <person name="Guerrero F.D."/>
            <person name="Moolhuijzen P."/>
            <person name="Goolsby J.A."/>
            <person name="Tidwell J."/>
            <person name="Bellgard S.E."/>
            <person name="Bellgard M.I."/>
        </authorList>
    </citation>
    <scope>NUCLEOTIDE SEQUENCE</scope>
    <source>
        <tissue evidence="1">Shoot tissue taken approximately 20 cm above the soil surface</tissue>
    </source>
</reference>